<dbReference type="PANTHER" id="PTHR48465:SF1">
    <property type="entry name" value="PROTEIN SSUH2 HOMOLOG"/>
    <property type="match status" value="1"/>
</dbReference>
<dbReference type="AlphaFoldDB" id="A0A196SGL1"/>
<name>A0A196SGL1_BLAHN</name>
<protein>
    <submittedName>
        <fullName evidence="1">Protein SSUH2</fullName>
    </submittedName>
</protein>
<dbReference type="InterPro" id="IPR001305">
    <property type="entry name" value="HSP_DnaJ_Cys-rich_dom"/>
</dbReference>
<dbReference type="GO" id="GO:0031072">
    <property type="term" value="F:heat shock protein binding"/>
    <property type="evidence" value="ECO:0007669"/>
    <property type="project" value="InterPro"/>
</dbReference>
<dbReference type="CDD" id="cd10719">
    <property type="entry name" value="DnaJ_zf"/>
    <property type="match status" value="1"/>
</dbReference>
<gene>
    <name evidence="1" type="ORF">AV274_2993</name>
</gene>
<dbReference type="Proteomes" id="UP000078348">
    <property type="component" value="Unassembled WGS sequence"/>
</dbReference>
<organism evidence="1 2">
    <name type="scientific">Blastocystis sp. subtype 1 (strain ATCC 50177 / NandII)</name>
    <dbReference type="NCBI Taxonomy" id="478820"/>
    <lineage>
        <taxon>Eukaryota</taxon>
        <taxon>Sar</taxon>
        <taxon>Stramenopiles</taxon>
        <taxon>Bigyra</taxon>
        <taxon>Opalozoa</taxon>
        <taxon>Opalinata</taxon>
        <taxon>Blastocystidae</taxon>
        <taxon>Blastocystis</taxon>
    </lineage>
</organism>
<sequence>MSNKPLMDDIYAPPRDIPFISDRQIAQPVALNKNLPPPLPPKPERGTLYVPAKPEELMRDIASAKSFPIVPNYEELHEENAGIGKEVPCRVPQEMNFVVNPVILPIPLVDFPVITKDDAVAAFRNYVASKMCWEHSFTQNLLVLAVDLRIFFHPQDEMSYCYKITLDNYYESRSAMWQESRLSTAPLSPLGAGPCPHPWELPFSAPTPFTDRKESLSVPYTDVVRPCSFCMGKGRSPCSACRGSGSAPCSQCRGDGAPCSACGGTGRVYCTECQGLGDVNCERCEGRGKMKLEVVVTSECRTSTFSSTIERGGLTKEYLSLLEGKQVYCVQGQRLEEGDSFYDNAVNQAVREVLEQAQRVVSEYEVVCHQQMLTVSIIPIRILQCQSGEYQFSVSVFDNDRKVFCPDYPVQKCGVWKNLSSSCSIL</sequence>
<comment type="caution">
    <text evidence="1">The sequence shown here is derived from an EMBL/GenBank/DDBJ whole genome shotgun (WGS) entry which is preliminary data.</text>
</comment>
<proteinExistence type="predicted"/>
<keyword evidence="2" id="KW-1185">Reference proteome</keyword>
<evidence type="ECO:0000313" key="1">
    <source>
        <dbReference type="EMBL" id="OAO15292.1"/>
    </source>
</evidence>
<dbReference type="GO" id="GO:0051082">
    <property type="term" value="F:unfolded protein binding"/>
    <property type="evidence" value="ECO:0007669"/>
    <property type="project" value="InterPro"/>
</dbReference>
<dbReference type="OrthoDB" id="3355217at2759"/>
<accession>A0A196SGL1</accession>
<dbReference type="EMBL" id="LXWW01000157">
    <property type="protein sequence ID" value="OAO15292.1"/>
    <property type="molecule type" value="Genomic_DNA"/>
</dbReference>
<evidence type="ECO:0000313" key="2">
    <source>
        <dbReference type="Proteomes" id="UP000078348"/>
    </source>
</evidence>
<dbReference type="PANTHER" id="PTHR48465">
    <property type="entry name" value="PROTEIN SSUH2 HOMOLOG"/>
    <property type="match status" value="1"/>
</dbReference>
<dbReference type="InterPro" id="IPR052789">
    <property type="entry name" value="SSUH2_homolog"/>
</dbReference>
<reference evidence="1 2" key="1">
    <citation type="submission" date="2016-05" db="EMBL/GenBank/DDBJ databases">
        <title>Nuclear genome of Blastocystis sp. subtype 1 NandII.</title>
        <authorList>
            <person name="Gentekaki E."/>
            <person name="Curtis B."/>
            <person name="Stairs C."/>
            <person name="Eme L."/>
            <person name="Herman E."/>
            <person name="Klimes V."/>
            <person name="Arias M.C."/>
            <person name="Elias M."/>
            <person name="Hilliou F."/>
            <person name="Klute M."/>
            <person name="Malik S.-B."/>
            <person name="Pightling A."/>
            <person name="Rachubinski R."/>
            <person name="Salas D."/>
            <person name="Schlacht A."/>
            <person name="Suga H."/>
            <person name="Archibald J."/>
            <person name="Ball S.G."/>
            <person name="Clark G."/>
            <person name="Dacks J."/>
            <person name="Van Der Giezen M."/>
            <person name="Tsaousis A."/>
            <person name="Roger A."/>
        </authorList>
    </citation>
    <scope>NUCLEOTIDE SEQUENCE [LARGE SCALE GENOMIC DNA]</scope>
    <source>
        <strain evidence="2">ATCC 50177 / NandII</strain>
    </source>
</reference>